<dbReference type="Gene3D" id="3.40.50.150">
    <property type="entry name" value="Vaccinia Virus protein VP39"/>
    <property type="match status" value="1"/>
</dbReference>
<dbReference type="GO" id="GO:0032259">
    <property type="term" value="P:methylation"/>
    <property type="evidence" value="ECO:0007669"/>
    <property type="project" value="UniProtKB-KW"/>
</dbReference>
<dbReference type="PANTHER" id="PTHR24422:SF10">
    <property type="entry name" value="CHEMOTAXIS PROTEIN METHYLTRANSFERASE 2"/>
    <property type="match status" value="1"/>
</dbReference>
<dbReference type="InterPro" id="IPR036804">
    <property type="entry name" value="CheR_N_sf"/>
</dbReference>
<dbReference type="Proteomes" id="UP000007721">
    <property type="component" value="Chromosome"/>
</dbReference>
<evidence type="ECO:0000256" key="2">
    <source>
        <dbReference type="ARBA" id="ARBA00012534"/>
    </source>
</evidence>
<dbReference type="GO" id="GO:0008983">
    <property type="term" value="F:protein-glutamate O-methyltransferase activity"/>
    <property type="evidence" value="ECO:0007669"/>
    <property type="project" value="UniProtKB-EC"/>
</dbReference>
<reference evidence="7 8" key="1">
    <citation type="submission" date="2009-01" db="EMBL/GenBank/DDBJ databases">
        <title>Complete sequence of Geobacter sp. FRC-32.</title>
        <authorList>
            <consortium name="US DOE Joint Genome Institute"/>
            <person name="Lucas S."/>
            <person name="Copeland A."/>
            <person name="Lapidus A."/>
            <person name="Glavina del Rio T."/>
            <person name="Dalin E."/>
            <person name="Tice H."/>
            <person name="Bruce D."/>
            <person name="Goodwin L."/>
            <person name="Pitluck S."/>
            <person name="Saunders E."/>
            <person name="Brettin T."/>
            <person name="Detter J.C."/>
            <person name="Han C."/>
            <person name="Larimer F."/>
            <person name="Land M."/>
            <person name="Hauser L."/>
            <person name="Kyrpides N."/>
            <person name="Ovchinnikova G."/>
            <person name="Kostka J."/>
            <person name="Richardson P."/>
        </authorList>
    </citation>
    <scope>NUCLEOTIDE SEQUENCE [LARGE SCALE GENOMIC DNA]</scope>
    <source>
        <strain evidence="8">DSM 22248 / JCM 15807 / FRC-32</strain>
    </source>
</reference>
<dbReference type="InterPro" id="IPR029063">
    <property type="entry name" value="SAM-dependent_MTases_sf"/>
</dbReference>
<evidence type="ECO:0000256" key="1">
    <source>
        <dbReference type="ARBA" id="ARBA00001541"/>
    </source>
</evidence>
<dbReference type="KEGG" id="geo:Geob_3381"/>
<dbReference type="STRING" id="316067.Geob_3381"/>
<evidence type="ECO:0000256" key="5">
    <source>
        <dbReference type="ARBA" id="ARBA00022691"/>
    </source>
</evidence>
<evidence type="ECO:0000256" key="4">
    <source>
        <dbReference type="ARBA" id="ARBA00022679"/>
    </source>
</evidence>
<keyword evidence="4 7" id="KW-0808">Transferase</keyword>
<dbReference type="eggNOG" id="COG1352">
    <property type="taxonomic scope" value="Bacteria"/>
</dbReference>
<evidence type="ECO:0000313" key="8">
    <source>
        <dbReference type="Proteomes" id="UP000007721"/>
    </source>
</evidence>
<keyword evidence="5" id="KW-0949">S-adenosyl-L-methionine</keyword>
<sequence length="287" mass="32489">MMGSSAKPVMTSEEFRLLKDYVASKFGLKLESSRREALSLKLLPHLRQLRLSTFSEYYAYLKFGPQAAEELNTFISLLTNNETYFFREESQLNAFSQAMLPALKEKKLRDGDKTLRILSAGCSTGEEVYTLAMLVLESGCFAWSWDVRITGIDVDHKAIAQAKKGIYAGRAFQSTPARYLKRYFNECSEGYQVNEAVRSITRFMVGNLLDVDLLPEGGLDIIFCRNVLIYFGDETIKSIVENLAHSLRDEGLLFLGHSESLSRITTCYLPLRLPEAIIYQLKGKNPT</sequence>
<dbReference type="InterPro" id="IPR050903">
    <property type="entry name" value="Bact_Chemotaxis_MeTrfase"/>
</dbReference>
<dbReference type="Gene3D" id="1.10.155.10">
    <property type="entry name" value="Chemotaxis receptor methyltransferase CheR, N-terminal domain"/>
    <property type="match status" value="1"/>
</dbReference>
<dbReference type="SUPFAM" id="SSF47757">
    <property type="entry name" value="Chemotaxis receptor methyltransferase CheR, N-terminal domain"/>
    <property type="match status" value="1"/>
</dbReference>
<dbReference type="SUPFAM" id="SSF53335">
    <property type="entry name" value="S-adenosyl-L-methionine-dependent methyltransferases"/>
    <property type="match status" value="1"/>
</dbReference>
<accession>B9M5G5</accession>
<evidence type="ECO:0000313" key="7">
    <source>
        <dbReference type="EMBL" id="ACM21724.1"/>
    </source>
</evidence>
<evidence type="ECO:0000256" key="3">
    <source>
        <dbReference type="ARBA" id="ARBA00022603"/>
    </source>
</evidence>
<proteinExistence type="predicted"/>
<keyword evidence="8" id="KW-1185">Reference proteome</keyword>
<dbReference type="Pfam" id="PF03705">
    <property type="entry name" value="CheR_N"/>
    <property type="match status" value="1"/>
</dbReference>
<dbReference type="PRINTS" id="PR00996">
    <property type="entry name" value="CHERMTFRASE"/>
</dbReference>
<dbReference type="EMBL" id="CP001390">
    <property type="protein sequence ID" value="ACM21724.1"/>
    <property type="molecule type" value="Genomic_DNA"/>
</dbReference>
<dbReference type="HOGENOM" id="CLU_025854_0_1_7"/>
<keyword evidence="3 7" id="KW-0489">Methyltransferase</keyword>
<dbReference type="PANTHER" id="PTHR24422">
    <property type="entry name" value="CHEMOTAXIS PROTEIN METHYLTRANSFERASE"/>
    <property type="match status" value="1"/>
</dbReference>
<dbReference type="InterPro" id="IPR022641">
    <property type="entry name" value="CheR_N"/>
</dbReference>
<dbReference type="AlphaFoldDB" id="B9M5G5"/>
<protein>
    <recommendedName>
        <fullName evidence="2">protein-glutamate O-methyltransferase</fullName>
        <ecNumber evidence="2">2.1.1.80</ecNumber>
    </recommendedName>
</protein>
<feature type="domain" description="CheR-type methyltransferase" evidence="6">
    <location>
        <begin position="3"/>
        <end position="284"/>
    </location>
</feature>
<comment type="catalytic activity">
    <reaction evidence="1">
        <text>L-glutamyl-[protein] + S-adenosyl-L-methionine = [protein]-L-glutamate 5-O-methyl ester + S-adenosyl-L-homocysteine</text>
        <dbReference type="Rhea" id="RHEA:24452"/>
        <dbReference type="Rhea" id="RHEA-COMP:10208"/>
        <dbReference type="Rhea" id="RHEA-COMP:10311"/>
        <dbReference type="ChEBI" id="CHEBI:29973"/>
        <dbReference type="ChEBI" id="CHEBI:57856"/>
        <dbReference type="ChEBI" id="CHEBI:59789"/>
        <dbReference type="ChEBI" id="CHEBI:82795"/>
        <dbReference type="EC" id="2.1.1.80"/>
    </reaction>
</comment>
<dbReference type="CDD" id="cd02440">
    <property type="entry name" value="AdoMet_MTases"/>
    <property type="match status" value="1"/>
</dbReference>
<dbReference type="InterPro" id="IPR022642">
    <property type="entry name" value="CheR_C"/>
</dbReference>
<evidence type="ECO:0000259" key="6">
    <source>
        <dbReference type="PROSITE" id="PS50123"/>
    </source>
</evidence>
<name>B9M5G5_GEODF</name>
<dbReference type="EC" id="2.1.1.80" evidence="2"/>
<dbReference type="Pfam" id="PF01739">
    <property type="entry name" value="CheR"/>
    <property type="match status" value="1"/>
</dbReference>
<dbReference type="RefSeq" id="WP_012648452.1">
    <property type="nucleotide sequence ID" value="NC_011979.1"/>
</dbReference>
<gene>
    <name evidence="7" type="primary">cheR64H-3</name>
    <name evidence="7" type="ordered locus">Geob_3381</name>
</gene>
<dbReference type="PROSITE" id="PS50123">
    <property type="entry name" value="CHER"/>
    <property type="match status" value="1"/>
</dbReference>
<dbReference type="SMART" id="SM00138">
    <property type="entry name" value="MeTrc"/>
    <property type="match status" value="1"/>
</dbReference>
<organism evidence="7 8">
    <name type="scientific">Geotalea daltonii (strain DSM 22248 / JCM 15807 / FRC-32)</name>
    <name type="common">Geobacter daltonii</name>
    <dbReference type="NCBI Taxonomy" id="316067"/>
    <lineage>
        <taxon>Bacteria</taxon>
        <taxon>Pseudomonadati</taxon>
        <taxon>Thermodesulfobacteriota</taxon>
        <taxon>Desulfuromonadia</taxon>
        <taxon>Geobacterales</taxon>
        <taxon>Geobacteraceae</taxon>
        <taxon>Geotalea</taxon>
    </lineage>
</organism>
<dbReference type="InterPro" id="IPR000780">
    <property type="entry name" value="CheR_MeTrfase"/>
</dbReference>